<protein>
    <submittedName>
        <fullName evidence="2">Uncharacterized protein</fullName>
    </submittedName>
</protein>
<dbReference type="RefSeq" id="WP_078078362.1">
    <property type="nucleotide sequence ID" value="NZ_CP018047.1"/>
</dbReference>
<dbReference type="EMBL" id="CP018047">
    <property type="protein sequence ID" value="AQU69714.1"/>
    <property type="molecule type" value="Genomic_DNA"/>
</dbReference>
<feature type="compositionally biased region" description="Polar residues" evidence="1">
    <location>
        <begin position="10"/>
        <end position="22"/>
    </location>
</feature>
<accession>A0A1U9QZP5</accession>
<evidence type="ECO:0000313" key="3">
    <source>
        <dbReference type="Proteomes" id="UP000189677"/>
    </source>
</evidence>
<dbReference type="Proteomes" id="UP000189677">
    <property type="component" value="Chromosome"/>
</dbReference>
<evidence type="ECO:0000313" key="2">
    <source>
        <dbReference type="EMBL" id="AQU69714.1"/>
    </source>
</evidence>
<sequence length="80" mass="8351">MSEPEEPGQHLTTLGFTANGSSDDTRIRDLSIAVSPSHTALILAAQEEDATDTDVHEAVAEAVADPYFRQGGGGRAGLEV</sequence>
<dbReference type="AlphaFoldDB" id="A0A1U9QZP5"/>
<dbReference type="KEGG" id="snw:BBN63_29505"/>
<reference evidence="2 3" key="1">
    <citation type="submission" date="2016-11" db="EMBL/GenBank/DDBJ databases">
        <title>Complete genome sequence of Streptomyces niveus SCSIO 3406.</title>
        <authorList>
            <person name="Zhu Q."/>
            <person name="Cheng W."/>
            <person name="Song Y."/>
            <person name="Li Q."/>
            <person name="Ju J."/>
        </authorList>
    </citation>
    <scope>NUCLEOTIDE SEQUENCE [LARGE SCALE GENOMIC DNA]</scope>
    <source>
        <strain evidence="2 3">SCSIO 3406</strain>
    </source>
</reference>
<name>A0A1U9QZP5_STRNV</name>
<gene>
    <name evidence="2" type="ORF">BBN63_29505</name>
</gene>
<keyword evidence="3" id="KW-1185">Reference proteome</keyword>
<organism evidence="2 3">
    <name type="scientific">Streptomyces niveus</name>
    <name type="common">Streptomyces spheroides</name>
    <dbReference type="NCBI Taxonomy" id="193462"/>
    <lineage>
        <taxon>Bacteria</taxon>
        <taxon>Bacillati</taxon>
        <taxon>Actinomycetota</taxon>
        <taxon>Actinomycetes</taxon>
        <taxon>Kitasatosporales</taxon>
        <taxon>Streptomycetaceae</taxon>
        <taxon>Streptomyces</taxon>
    </lineage>
</organism>
<feature type="region of interest" description="Disordered" evidence="1">
    <location>
        <begin position="1"/>
        <end position="22"/>
    </location>
</feature>
<evidence type="ECO:0000256" key="1">
    <source>
        <dbReference type="SAM" id="MobiDB-lite"/>
    </source>
</evidence>
<proteinExistence type="predicted"/>
<dbReference type="OrthoDB" id="4283689at2"/>